<reference evidence="2" key="1">
    <citation type="submission" date="2023-10" db="EMBL/GenBank/DDBJ databases">
        <authorList>
            <person name="Chen Y."/>
            <person name="Shah S."/>
            <person name="Dougan E. K."/>
            <person name="Thang M."/>
            <person name="Chan C."/>
        </authorList>
    </citation>
    <scope>NUCLEOTIDE SEQUENCE [LARGE SCALE GENOMIC DNA]</scope>
</reference>
<protein>
    <submittedName>
        <fullName evidence="2">Uncharacterized protein</fullName>
    </submittedName>
</protein>
<keyword evidence="3" id="KW-1185">Reference proteome</keyword>
<evidence type="ECO:0000313" key="3">
    <source>
        <dbReference type="Proteomes" id="UP001189429"/>
    </source>
</evidence>
<dbReference type="EMBL" id="CAUYUJ010021727">
    <property type="protein sequence ID" value="CAK0906678.1"/>
    <property type="molecule type" value="Genomic_DNA"/>
</dbReference>
<feature type="compositionally biased region" description="Basic and acidic residues" evidence="1">
    <location>
        <begin position="209"/>
        <end position="220"/>
    </location>
</feature>
<proteinExistence type="predicted"/>
<feature type="compositionally biased region" description="Low complexity" evidence="1">
    <location>
        <begin position="240"/>
        <end position="261"/>
    </location>
</feature>
<evidence type="ECO:0000256" key="1">
    <source>
        <dbReference type="SAM" id="MobiDB-lite"/>
    </source>
</evidence>
<accession>A0ABN9Y7S2</accession>
<comment type="caution">
    <text evidence="2">The sequence shown here is derived from an EMBL/GenBank/DDBJ whole genome shotgun (WGS) entry which is preliminary data.</text>
</comment>
<feature type="region of interest" description="Disordered" evidence="1">
    <location>
        <begin position="32"/>
        <end position="64"/>
    </location>
</feature>
<feature type="region of interest" description="Disordered" evidence="1">
    <location>
        <begin position="179"/>
        <end position="297"/>
    </location>
</feature>
<name>A0ABN9Y7S2_9DINO</name>
<dbReference type="Proteomes" id="UP001189429">
    <property type="component" value="Unassembled WGS sequence"/>
</dbReference>
<organism evidence="2 3">
    <name type="scientific">Prorocentrum cordatum</name>
    <dbReference type="NCBI Taxonomy" id="2364126"/>
    <lineage>
        <taxon>Eukaryota</taxon>
        <taxon>Sar</taxon>
        <taxon>Alveolata</taxon>
        <taxon>Dinophyceae</taxon>
        <taxon>Prorocentrales</taxon>
        <taxon>Prorocentraceae</taxon>
        <taxon>Prorocentrum</taxon>
    </lineage>
</organism>
<gene>
    <name evidence="2" type="ORF">PCOR1329_LOCUS81928</name>
</gene>
<evidence type="ECO:0000313" key="2">
    <source>
        <dbReference type="EMBL" id="CAK0906678.1"/>
    </source>
</evidence>
<sequence>MVMGLRRSRELRHVMRQMQGMTKVYTSVARPSVAGTDEPRSPLHRRADRMLGDGSTEQPGREVAQRVHAATVPRQASEAHGLKEARRRELRQFHSISEGADRESKDMDFDAFVEFFREAGLLLEYGAGHNVTGGNKGDLLHDVVQGSLLGAEAPSGYGLQWPSSADSELTAVFGGQKEDGRVSALETTPPVSRLGFRDREDTPSEFSDWSERGDGGERGPSRIGAMARAGALQERPHSVAEAPGAAAAAQRASGPARPRSAALERSGGVSKRPGSVLERPESARMGSQASRLDTDERRIGGAAIMAEKAALALGRMDVKRGPPVPPPARPRDL</sequence>